<dbReference type="Proteomes" id="UP001243212">
    <property type="component" value="Unassembled WGS sequence"/>
</dbReference>
<sequence length="51" mass="5360">MALAMPAVYWSAAGSEFARLPKGTKGTISAAHHVAPTPRIGIRARNINGDE</sequence>
<evidence type="ECO:0000313" key="1">
    <source>
        <dbReference type="EMBL" id="MDP9806405.1"/>
    </source>
</evidence>
<reference evidence="1 2" key="1">
    <citation type="submission" date="2023-07" db="EMBL/GenBank/DDBJ databases">
        <title>Sequencing the genomes of 1000 actinobacteria strains.</title>
        <authorList>
            <person name="Klenk H.-P."/>
        </authorList>
    </citation>
    <scope>NUCLEOTIDE SEQUENCE [LARGE SCALE GENOMIC DNA]</scope>
    <source>
        <strain evidence="1 2">DSM 17163</strain>
    </source>
</reference>
<comment type="caution">
    <text evidence="1">The sequence shown here is derived from an EMBL/GenBank/DDBJ whole genome shotgun (WGS) entry which is preliminary data.</text>
</comment>
<proteinExistence type="predicted"/>
<keyword evidence="2" id="KW-1185">Reference proteome</keyword>
<protein>
    <submittedName>
        <fullName evidence="1">Uncharacterized protein</fullName>
    </submittedName>
</protein>
<gene>
    <name evidence="1" type="ORF">J2S70_000987</name>
</gene>
<evidence type="ECO:0000313" key="2">
    <source>
        <dbReference type="Proteomes" id="UP001243212"/>
    </source>
</evidence>
<name>A0ABT9NG77_9ACTO</name>
<accession>A0ABT9NG77</accession>
<dbReference type="EMBL" id="JAUSQX010000001">
    <property type="protein sequence ID" value="MDP9806405.1"/>
    <property type="molecule type" value="Genomic_DNA"/>
</dbReference>
<organism evidence="1 2">
    <name type="scientific">Trueperella bonasi</name>
    <dbReference type="NCBI Taxonomy" id="312286"/>
    <lineage>
        <taxon>Bacteria</taxon>
        <taxon>Bacillati</taxon>
        <taxon>Actinomycetota</taxon>
        <taxon>Actinomycetes</taxon>
        <taxon>Actinomycetales</taxon>
        <taxon>Actinomycetaceae</taxon>
        <taxon>Trueperella</taxon>
    </lineage>
</organism>